<name>A0A414SN30_MEDGN</name>
<evidence type="ECO:0000259" key="1">
    <source>
        <dbReference type="Pfam" id="PF14498"/>
    </source>
</evidence>
<organism evidence="4 5">
    <name type="scientific">Mediterraneibacter gnavus</name>
    <name type="common">Ruminococcus gnavus</name>
    <dbReference type="NCBI Taxonomy" id="33038"/>
    <lineage>
        <taxon>Bacteria</taxon>
        <taxon>Bacillati</taxon>
        <taxon>Bacillota</taxon>
        <taxon>Clostridia</taxon>
        <taxon>Lachnospirales</taxon>
        <taxon>Lachnospiraceae</taxon>
        <taxon>Mediterraneibacter</taxon>
    </lineage>
</organism>
<gene>
    <name evidence="4" type="ORF">DW270_03090</name>
</gene>
<dbReference type="InterPro" id="IPR016518">
    <property type="entry name" value="Alpha-L-fucosidase"/>
</dbReference>
<dbReference type="Proteomes" id="UP000285697">
    <property type="component" value="Unassembled WGS sequence"/>
</dbReference>
<sequence length="784" mass="90113">MIVTNRALFEKKKEESMGNIYFRKEAEEWNQAFPIGNGFLGAMVFGNVAKERIQVNEDSVWSGGFSNRVNPDAGRYLEKIRECLFEGNVQEAEKLAEQSMYATSPNMRVYQPLGDIWIRFMDQEAERKLARDESGLPYLKESAAEVEAYQRILNLEQAVGKIEYCVGRTKWNREFFASNPAKVAMYSICAESGEDINLEISATRKDNRSGRGVSFCDRILAEENQYIWLEGSSGGREGIGFAMGVRVCSCGGRQYQMGSRIIVEKARKVLICFTGRTTFRSAEPKQWCRGHLASLSLDTYAERKREHIQDYQTYFNASRLTFRQEMNLDNLTTPERLKRIREGHHDIGLVNLYYDFARYLLISSSREGSLPANLQGIWNEEFEPMWGSKYTININIQMNYWMAEKTGLQALHLPLLEHLKRMHPRGKEVAASMYHVEGFCCHHNTDIWGDCAPQDYHTSSTIWPMGGAWLCLHIYEHYQYTKDKGFLEEYFPILKDSVQFFMNYMVQNSDGKWVTGPSSSPENIYITAKNQYGCLCMGPTMDIEIVRELFSNYLKTVEILEKEEPLTGLVKDRIENLPKLKVGKYGQIQEWDQDYEELEVGHRHISQLFALYPAQQIRKDQTPKLAQAAEKTLDRRLENGGGHTGWSKAWIILFFARLWKKEKAYQNLQELLAEATLDNLLDNHPPFQIDGNFGGACGILEMIVQDYQDVVYLLPALPQEMPDGNVSGIRTKSGFILNMEWSGCRVKSVEVESVHGTQITIVNETLESRKIRCEKGEKKVIVFE</sequence>
<dbReference type="InterPro" id="IPR012341">
    <property type="entry name" value="6hp_glycosidase-like_sf"/>
</dbReference>
<proteinExistence type="predicted"/>
<dbReference type="AlphaFoldDB" id="A0A414SN30"/>
<evidence type="ECO:0000313" key="5">
    <source>
        <dbReference type="Proteomes" id="UP000285697"/>
    </source>
</evidence>
<dbReference type="Pfam" id="PF21307">
    <property type="entry name" value="Glyco_hydro_95_C"/>
    <property type="match status" value="1"/>
</dbReference>
<dbReference type="PANTHER" id="PTHR31084">
    <property type="entry name" value="ALPHA-L-FUCOSIDASE 2"/>
    <property type="match status" value="1"/>
</dbReference>
<comment type="caution">
    <text evidence="4">The sequence shown here is derived from an EMBL/GenBank/DDBJ whole genome shotgun (WGS) entry which is preliminary data.</text>
</comment>
<dbReference type="InterPro" id="IPR027414">
    <property type="entry name" value="GH95_N_dom"/>
</dbReference>
<feature type="domain" description="Glycosyl hydrolase family 95 catalytic" evidence="3">
    <location>
        <begin position="300"/>
        <end position="703"/>
    </location>
</feature>
<feature type="domain" description="Glycosyl hydrolase family 95 N-terminal" evidence="1">
    <location>
        <begin position="22"/>
        <end position="281"/>
    </location>
</feature>
<accession>A0A414SN30</accession>
<dbReference type="InterPro" id="IPR049053">
    <property type="entry name" value="AFCA-like_C"/>
</dbReference>
<evidence type="ECO:0000259" key="3">
    <source>
        <dbReference type="Pfam" id="PF22124"/>
    </source>
</evidence>
<dbReference type="InterPro" id="IPR054363">
    <property type="entry name" value="GH95_cat"/>
</dbReference>
<evidence type="ECO:0000313" key="4">
    <source>
        <dbReference type="EMBL" id="RHG21343.1"/>
    </source>
</evidence>
<dbReference type="EMBL" id="QRIA01000003">
    <property type="protein sequence ID" value="RHG21343.1"/>
    <property type="molecule type" value="Genomic_DNA"/>
</dbReference>
<dbReference type="Gene3D" id="1.50.10.10">
    <property type="match status" value="1"/>
</dbReference>
<dbReference type="PIRSF" id="PIRSF007663">
    <property type="entry name" value="UCP007663"/>
    <property type="match status" value="1"/>
</dbReference>
<feature type="domain" description="Alpha fucosidase A-like C-terminal" evidence="2">
    <location>
        <begin position="708"/>
        <end position="778"/>
    </location>
</feature>
<dbReference type="GO" id="GO:0004560">
    <property type="term" value="F:alpha-L-fucosidase activity"/>
    <property type="evidence" value="ECO:0007669"/>
    <property type="project" value="InterPro"/>
</dbReference>
<keyword evidence="4" id="KW-0378">Hydrolase</keyword>
<dbReference type="Pfam" id="PF14498">
    <property type="entry name" value="Glyco_hyd_65N_2"/>
    <property type="match status" value="1"/>
</dbReference>
<protein>
    <submittedName>
        <fullName evidence="4">Glycoside hydrolase family 95 protein</fullName>
    </submittedName>
</protein>
<dbReference type="FunFam" id="1.50.10.10:FF:000028">
    <property type="entry name" value="Alpha-L-fucosidase 2"/>
    <property type="match status" value="1"/>
</dbReference>
<dbReference type="PANTHER" id="PTHR31084:SF0">
    <property type="entry name" value="ALPHA-L-FUCOSIDASE 2"/>
    <property type="match status" value="1"/>
</dbReference>
<dbReference type="Pfam" id="PF22124">
    <property type="entry name" value="Glyco_hydro_95_cat"/>
    <property type="match status" value="1"/>
</dbReference>
<dbReference type="Gene3D" id="2.70.98.50">
    <property type="entry name" value="putative glycoside hydrolase family protein from bacillus halodurans"/>
    <property type="match status" value="1"/>
</dbReference>
<dbReference type="InterPro" id="IPR008928">
    <property type="entry name" value="6-hairpin_glycosidase_sf"/>
</dbReference>
<evidence type="ECO:0000259" key="2">
    <source>
        <dbReference type="Pfam" id="PF21307"/>
    </source>
</evidence>
<dbReference type="SUPFAM" id="SSF48208">
    <property type="entry name" value="Six-hairpin glycosidases"/>
    <property type="match status" value="1"/>
</dbReference>
<reference evidence="4 5" key="1">
    <citation type="submission" date="2018-08" db="EMBL/GenBank/DDBJ databases">
        <title>A genome reference for cultivated species of the human gut microbiota.</title>
        <authorList>
            <person name="Zou Y."/>
            <person name="Xue W."/>
            <person name="Luo G."/>
        </authorList>
    </citation>
    <scope>NUCLEOTIDE SEQUENCE [LARGE SCALE GENOMIC DNA]</scope>
    <source>
        <strain evidence="4 5">AM22-7AC</strain>
    </source>
</reference>
<dbReference type="GO" id="GO:0005975">
    <property type="term" value="P:carbohydrate metabolic process"/>
    <property type="evidence" value="ECO:0007669"/>
    <property type="project" value="InterPro"/>
</dbReference>